<dbReference type="PANTHER" id="PTHR36402">
    <property type="entry name" value="EXPRESSED PROTEIN"/>
    <property type="match status" value="1"/>
</dbReference>
<protein>
    <submittedName>
        <fullName evidence="2">Uncharacterized protein</fullName>
    </submittedName>
</protein>
<sequence length="196" mass="23224">MSLSRHLLRRAPPPAASLNPLFHLRNAFSTTTTHHVDHQRNHDFLPPDKYLSSWKAPKDPKEAQAKLAMLRREYGKKVKAVRKEYIREMEFQKLEKLKKDEAKKEALRIATEQRKAAKEAEKKAKAKEREVAEEEFRQTLLKERAEKLEYWRMRTKQVEEKEEEKNELLRRQSSVWINEADLEKKILEAIVDGTPL</sequence>
<reference evidence="3" key="1">
    <citation type="journal article" date="2014" name="Science">
        <title>The coffee genome provides insight into the convergent evolution of caffeine biosynthesis.</title>
        <authorList>
            <person name="Denoeud F."/>
            <person name="Carretero-Paulet L."/>
            <person name="Dereeper A."/>
            <person name="Droc G."/>
            <person name="Guyot R."/>
            <person name="Pietrella M."/>
            <person name="Zheng C."/>
            <person name="Alberti A."/>
            <person name="Anthony F."/>
            <person name="Aprea G."/>
            <person name="Aury J.M."/>
            <person name="Bento P."/>
            <person name="Bernard M."/>
            <person name="Bocs S."/>
            <person name="Campa C."/>
            <person name="Cenci A."/>
            <person name="Combes M.C."/>
            <person name="Crouzillat D."/>
            <person name="Da Silva C."/>
            <person name="Daddiego L."/>
            <person name="De Bellis F."/>
            <person name="Dussert S."/>
            <person name="Garsmeur O."/>
            <person name="Gayraud T."/>
            <person name="Guignon V."/>
            <person name="Jahn K."/>
            <person name="Jamilloux V."/>
            <person name="Joet T."/>
            <person name="Labadie K."/>
            <person name="Lan T."/>
            <person name="Leclercq J."/>
            <person name="Lepelley M."/>
            <person name="Leroy T."/>
            <person name="Li L.T."/>
            <person name="Librado P."/>
            <person name="Lopez L."/>
            <person name="Munoz A."/>
            <person name="Noel B."/>
            <person name="Pallavicini A."/>
            <person name="Perrotta G."/>
            <person name="Poncet V."/>
            <person name="Pot D."/>
            <person name="Priyono X."/>
            <person name="Rigoreau M."/>
            <person name="Rouard M."/>
            <person name="Rozas J."/>
            <person name="Tranchant-Dubreuil C."/>
            <person name="VanBuren R."/>
            <person name="Zhang Q."/>
            <person name="Andrade A.C."/>
            <person name="Argout X."/>
            <person name="Bertrand B."/>
            <person name="de Kochko A."/>
            <person name="Graziosi G."/>
            <person name="Henry R.J."/>
            <person name="Jayarama X."/>
            <person name="Ming R."/>
            <person name="Nagai C."/>
            <person name="Rounsley S."/>
            <person name="Sankoff D."/>
            <person name="Giuliano G."/>
            <person name="Albert V.A."/>
            <person name="Wincker P."/>
            <person name="Lashermes P."/>
        </authorList>
    </citation>
    <scope>NUCLEOTIDE SEQUENCE [LARGE SCALE GENOMIC DNA]</scope>
    <source>
        <strain evidence="3">cv. DH200-94</strain>
    </source>
</reference>
<dbReference type="FunCoup" id="A0A068UU47">
    <property type="interactions" value="885"/>
</dbReference>
<accession>A0A068UU47</accession>
<dbReference type="InParanoid" id="A0A068UU47"/>
<dbReference type="OMA" id="NWRMKEK"/>
<gene>
    <name evidence="2" type="ORF">GSCOC_T00033192001</name>
</gene>
<dbReference type="Proteomes" id="UP000295252">
    <property type="component" value="Chromosome V"/>
</dbReference>
<dbReference type="OrthoDB" id="1938107at2759"/>
<dbReference type="PANTHER" id="PTHR36402:SF1">
    <property type="entry name" value="EXPRESSED PROTEIN"/>
    <property type="match status" value="1"/>
</dbReference>
<name>A0A068UU47_COFCA</name>
<dbReference type="PhylomeDB" id="A0A068UU47"/>
<dbReference type="STRING" id="49390.A0A068UU47"/>
<evidence type="ECO:0000256" key="1">
    <source>
        <dbReference type="SAM" id="Coils"/>
    </source>
</evidence>
<evidence type="ECO:0000313" key="3">
    <source>
        <dbReference type="Proteomes" id="UP000295252"/>
    </source>
</evidence>
<keyword evidence="3" id="KW-1185">Reference proteome</keyword>
<proteinExistence type="predicted"/>
<evidence type="ECO:0000313" key="2">
    <source>
        <dbReference type="EMBL" id="CDP11138.1"/>
    </source>
</evidence>
<dbReference type="EMBL" id="HG739136">
    <property type="protein sequence ID" value="CDP11138.1"/>
    <property type="molecule type" value="Genomic_DNA"/>
</dbReference>
<dbReference type="Gramene" id="CDP11138">
    <property type="protein sequence ID" value="CDP11138"/>
    <property type="gene ID" value="GSCOC_T00033192001"/>
</dbReference>
<feature type="coiled-coil region" evidence="1">
    <location>
        <begin position="103"/>
        <end position="137"/>
    </location>
</feature>
<keyword evidence="1" id="KW-0175">Coiled coil</keyword>
<dbReference type="AlphaFoldDB" id="A0A068UU47"/>
<organism evidence="2 3">
    <name type="scientific">Coffea canephora</name>
    <name type="common">Robusta coffee</name>
    <dbReference type="NCBI Taxonomy" id="49390"/>
    <lineage>
        <taxon>Eukaryota</taxon>
        <taxon>Viridiplantae</taxon>
        <taxon>Streptophyta</taxon>
        <taxon>Embryophyta</taxon>
        <taxon>Tracheophyta</taxon>
        <taxon>Spermatophyta</taxon>
        <taxon>Magnoliopsida</taxon>
        <taxon>eudicotyledons</taxon>
        <taxon>Gunneridae</taxon>
        <taxon>Pentapetalae</taxon>
        <taxon>asterids</taxon>
        <taxon>lamiids</taxon>
        <taxon>Gentianales</taxon>
        <taxon>Rubiaceae</taxon>
        <taxon>Ixoroideae</taxon>
        <taxon>Gardenieae complex</taxon>
        <taxon>Bertiereae - Coffeeae clade</taxon>
        <taxon>Coffeeae</taxon>
        <taxon>Coffea</taxon>
    </lineage>
</organism>